<evidence type="ECO:0000313" key="2">
    <source>
        <dbReference type="Proteomes" id="UP000053144"/>
    </source>
</evidence>
<gene>
    <name evidence="1" type="ORF">LR48_Vigan462s000600</name>
</gene>
<dbReference type="Proteomes" id="UP000053144">
    <property type="component" value="Unassembled WGS sequence"/>
</dbReference>
<name>A0A0L9TB25_PHAAN</name>
<evidence type="ECO:0000313" key="1">
    <source>
        <dbReference type="EMBL" id="KOM27753.1"/>
    </source>
</evidence>
<organism evidence="1 2">
    <name type="scientific">Phaseolus angularis</name>
    <name type="common">Azuki bean</name>
    <name type="synonym">Vigna angularis</name>
    <dbReference type="NCBI Taxonomy" id="3914"/>
    <lineage>
        <taxon>Eukaryota</taxon>
        <taxon>Viridiplantae</taxon>
        <taxon>Streptophyta</taxon>
        <taxon>Embryophyta</taxon>
        <taxon>Tracheophyta</taxon>
        <taxon>Spermatophyta</taxon>
        <taxon>Magnoliopsida</taxon>
        <taxon>eudicotyledons</taxon>
        <taxon>Gunneridae</taxon>
        <taxon>Pentapetalae</taxon>
        <taxon>rosids</taxon>
        <taxon>fabids</taxon>
        <taxon>Fabales</taxon>
        <taxon>Fabaceae</taxon>
        <taxon>Papilionoideae</taxon>
        <taxon>50 kb inversion clade</taxon>
        <taxon>NPAAA clade</taxon>
        <taxon>indigoferoid/millettioid clade</taxon>
        <taxon>Phaseoleae</taxon>
        <taxon>Vigna</taxon>
    </lineage>
</organism>
<reference evidence="2" key="1">
    <citation type="journal article" date="2015" name="Proc. Natl. Acad. Sci. U.S.A.">
        <title>Genome sequencing of adzuki bean (Vigna angularis) provides insight into high starch and low fat accumulation and domestication.</title>
        <authorList>
            <person name="Yang K."/>
            <person name="Tian Z."/>
            <person name="Chen C."/>
            <person name="Luo L."/>
            <person name="Zhao B."/>
            <person name="Wang Z."/>
            <person name="Yu L."/>
            <person name="Li Y."/>
            <person name="Sun Y."/>
            <person name="Li W."/>
            <person name="Chen Y."/>
            <person name="Li Y."/>
            <person name="Zhang Y."/>
            <person name="Ai D."/>
            <person name="Zhao J."/>
            <person name="Shang C."/>
            <person name="Ma Y."/>
            <person name="Wu B."/>
            <person name="Wang M."/>
            <person name="Gao L."/>
            <person name="Sun D."/>
            <person name="Zhang P."/>
            <person name="Guo F."/>
            <person name="Wang W."/>
            <person name="Li Y."/>
            <person name="Wang J."/>
            <person name="Varshney R.K."/>
            <person name="Wang J."/>
            <person name="Ling H.Q."/>
            <person name="Wan P."/>
        </authorList>
    </citation>
    <scope>NUCLEOTIDE SEQUENCE</scope>
    <source>
        <strain evidence="2">cv. Jingnong 6</strain>
    </source>
</reference>
<sequence length="94" mass="10666">MDEYNKADGTTEKNNLGLVESTVLSVVTSHMCWRRRLCSVAMRVVSRNKTLKRGPHYLENSLCELVRCADFQRVMFTVFGLAMANPVAMRLVVV</sequence>
<protein>
    <submittedName>
        <fullName evidence="1">Uncharacterized protein</fullName>
    </submittedName>
</protein>
<dbReference type="EMBL" id="KQ258396">
    <property type="protein sequence ID" value="KOM27753.1"/>
    <property type="molecule type" value="Genomic_DNA"/>
</dbReference>
<dbReference type="Gramene" id="KOM27753">
    <property type="protein sequence ID" value="KOM27753"/>
    <property type="gene ID" value="LR48_Vigan462s000600"/>
</dbReference>
<proteinExistence type="predicted"/>
<dbReference type="AlphaFoldDB" id="A0A0L9TB25"/>
<accession>A0A0L9TB25</accession>